<evidence type="ECO:0000313" key="1">
    <source>
        <dbReference type="EMBL" id="TVM25930.1"/>
    </source>
</evidence>
<dbReference type="EMBL" id="QMIF01000253">
    <property type="protein sequence ID" value="TVM25930.1"/>
    <property type="molecule type" value="Genomic_DNA"/>
</dbReference>
<dbReference type="PANTHER" id="PTHR30469">
    <property type="entry name" value="MULTIDRUG RESISTANCE PROTEIN MDTA"/>
    <property type="match status" value="1"/>
</dbReference>
<accession>A0A6P1ZB00</accession>
<proteinExistence type="predicted"/>
<reference evidence="1 2" key="1">
    <citation type="submission" date="2018-06" db="EMBL/GenBank/DDBJ databases">
        <title>Complete genome of Desulfovibrio marinus P48SEP.</title>
        <authorList>
            <person name="Crispim J.S."/>
            <person name="Vidigal P.M.P."/>
            <person name="Silva L.C.F."/>
            <person name="Araujo L.C."/>
            <person name="Laguardia C.N."/>
            <person name="Dias R.S."/>
            <person name="Sousa M.P."/>
            <person name="Paula S.O."/>
            <person name="Silva C."/>
        </authorList>
    </citation>
    <scope>NUCLEOTIDE SEQUENCE [LARGE SCALE GENOMIC DNA]</scope>
    <source>
        <strain evidence="1 2">P48SEP</strain>
    </source>
</reference>
<gene>
    <name evidence="1" type="ORF">DQK91_23000</name>
</gene>
<sequence length="146" mass="16537">AGSVVTKGEVIARLDPRDYQNALDSAQARYDEARQNLMRTRTLRSQSVTTEAELDSADATYETAEAELRTSWSRHPTAWWQGDTLRTPSRSWRTPSSCPCRASTTSRFPSRCRNGWWPCGATWPWKPCTCVSRRIPTRGASPRCAR</sequence>
<dbReference type="Gene3D" id="2.40.50.100">
    <property type="match status" value="1"/>
</dbReference>
<name>A0A6P1ZB00_9BACT</name>
<organism evidence="1 2">
    <name type="scientific">Oceanidesulfovibrio marinus</name>
    <dbReference type="NCBI Taxonomy" id="370038"/>
    <lineage>
        <taxon>Bacteria</taxon>
        <taxon>Pseudomonadati</taxon>
        <taxon>Thermodesulfobacteriota</taxon>
        <taxon>Desulfovibrionia</taxon>
        <taxon>Desulfovibrionales</taxon>
        <taxon>Desulfovibrionaceae</taxon>
        <taxon>Oceanidesulfovibrio</taxon>
    </lineage>
</organism>
<feature type="non-terminal residue" evidence="1">
    <location>
        <position position="1"/>
    </location>
</feature>
<dbReference type="Gene3D" id="1.10.287.470">
    <property type="entry name" value="Helix hairpin bin"/>
    <property type="match status" value="1"/>
</dbReference>
<comment type="caution">
    <text evidence="1">The sequence shown here is derived from an EMBL/GenBank/DDBJ whole genome shotgun (WGS) entry which is preliminary data.</text>
</comment>
<dbReference type="GO" id="GO:0015562">
    <property type="term" value="F:efflux transmembrane transporter activity"/>
    <property type="evidence" value="ECO:0007669"/>
    <property type="project" value="TreeGrafter"/>
</dbReference>
<dbReference type="Proteomes" id="UP000434052">
    <property type="component" value="Unassembled WGS sequence"/>
</dbReference>
<dbReference type="SUPFAM" id="SSF111369">
    <property type="entry name" value="HlyD-like secretion proteins"/>
    <property type="match status" value="1"/>
</dbReference>
<evidence type="ECO:0000313" key="2">
    <source>
        <dbReference type="Proteomes" id="UP000434052"/>
    </source>
</evidence>
<dbReference type="AlphaFoldDB" id="A0A6P1ZB00"/>
<protein>
    <submittedName>
        <fullName evidence="1">Uncharacterized protein</fullName>
    </submittedName>
</protein>
<dbReference type="GO" id="GO:1990281">
    <property type="term" value="C:efflux pump complex"/>
    <property type="evidence" value="ECO:0007669"/>
    <property type="project" value="TreeGrafter"/>
</dbReference>